<dbReference type="Proteomes" id="UP001163823">
    <property type="component" value="Chromosome 9"/>
</dbReference>
<proteinExistence type="predicted"/>
<gene>
    <name evidence="1" type="ORF">O6P43_023124</name>
</gene>
<evidence type="ECO:0000313" key="1">
    <source>
        <dbReference type="EMBL" id="KAJ7956729.1"/>
    </source>
</evidence>
<comment type="caution">
    <text evidence="1">The sequence shown here is derived from an EMBL/GenBank/DDBJ whole genome shotgun (WGS) entry which is preliminary data.</text>
</comment>
<evidence type="ECO:0000313" key="2">
    <source>
        <dbReference type="Proteomes" id="UP001163823"/>
    </source>
</evidence>
<accession>A0AAD7PJ12</accession>
<dbReference type="EMBL" id="JARAOO010000009">
    <property type="protein sequence ID" value="KAJ7956729.1"/>
    <property type="molecule type" value="Genomic_DNA"/>
</dbReference>
<sequence length="77" mass="8636">MGAHSPSRASEFASLEANTEVLGRVDNACYMTTYVLICFSSWNPSIALQLLLRSSVFLSMFNIYSILEILEELKTQI</sequence>
<name>A0AAD7PJ12_QUISA</name>
<keyword evidence="2" id="KW-1185">Reference proteome</keyword>
<dbReference type="AlphaFoldDB" id="A0AAD7PJ12"/>
<reference evidence="1" key="1">
    <citation type="journal article" date="2023" name="Science">
        <title>Elucidation of the pathway for biosynthesis of saponin adjuvants from the soapbark tree.</title>
        <authorList>
            <person name="Reed J."/>
            <person name="Orme A."/>
            <person name="El-Demerdash A."/>
            <person name="Owen C."/>
            <person name="Martin L.B.B."/>
            <person name="Misra R.C."/>
            <person name="Kikuchi S."/>
            <person name="Rejzek M."/>
            <person name="Martin A.C."/>
            <person name="Harkess A."/>
            <person name="Leebens-Mack J."/>
            <person name="Louveau T."/>
            <person name="Stephenson M.J."/>
            <person name="Osbourn A."/>
        </authorList>
    </citation>
    <scope>NUCLEOTIDE SEQUENCE</scope>
    <source>
        <strain evidence="1">S10</strain>
    </source>
</reference>
<protein>
    <submittedName>
        <fullName evidence="1">Uncharacterized protein</fullName>
    </submittedName>
</protein>
<organism evidence="1 2">
    <name type="scientific">Quillaja saponaria</name>
    <name type="common">Soap bark tree</name>
    <dbReference type="NCBI Taxonomy" id="32244"/>
    <lineage>
        <taxon>Eukaryota</taxon>
        <taxon>Viridiplantae</taxon>
        <taxon>Streptophyta</taxon>
        <taxon>Embryophyta</taxon>
        <taxon>Tracheophyta</taxon>
        <taxon>Spermatophyta</taxon>
        <taxon>Magnoliopsida</taxon>
        <taxon>eudicotyledons</taxon>
        <taxon>Gunneridae</taxon>
        <taxon>Pentapetalae</taxon>
        <taxon>rosids</taxon>
        <taxon>fabids</taxon>
        <taxon>Fabales</taxon>
        <taxon>Quillajaceae</taxon>
        <taxon>Quillaja</taxon>
    </lineage>
</organism>
<dbReference type="KEGG" id="qsa:O6P43_023124"/>